<dbReference type="Proteomes" id="UP000053766">
    <property type="component" value="Unassembled WGS sequence"/>
</dbReference>
<proteinExistence type="predicted"/>
<evidence type="ECO:0000313" key="2">
    <source>
        <dbReference type="Proteomes" id="UP000053766"/>
    </source>
</evidence>
<gene>
    <name evidence="1" type="ORF">DICVIV_12111</name>
</gene>
<dbReference type="EMBL" id="KN716739">
    <property type="protein sequence ID" value="KJH41907.1"/>
    <property type="molecule type" value="Genomic_DNA"/>
</dbReference>
<keyword evidence="2" id="KW-1185">Reference proteome</keyword>
<protein>
    <submittedName>
        <fullName evidence="1">Uncharacterized protein</fullName>
    </submittedName>
</protein>
<evidence type="ECO:0000313" key="1">
    <source>
        <dbReference type="EMBL" id="KJH41907.1"/>
    </source>
</evidence>
<accession>A0A0D8XDR0</accession>
<sequence length="73" mass="8467">MIEKTATDHHCNHLYLWLGELHGVNAFMKSNSSKGKLFWLSVVVKRLEYPTFVFCPKNADALNYQQLYEGYIG</sequence>
<dbReference type="AlphaFoldDB" id="A0A0D8XDR0"/>
<reference evidence="2" key="2">
    <citation type="journal article" date="2016" name="Sci. Rep.">
        <title>Dictyocaulus viviparus genome, variome and transcriptome elucidate lungworm biology and support future intervention.</title>
        <authorList>
            <person name="McNulty S.N."/>
            <person name="Strube C."/>
            <person name="Rosa B.A."/>
            <person name="Martin J.C."/>
            <person name="Tyagi R."/>
            <person name="Choi Y.J."/>
            <person name="Wang Q."/>
            <person name="Hallsworth Pepin K."/>
            <person name="Zhang X."/>
            <person name="Ozersky P."/>
            <person name="Wilson R.K."/>
            <person name="Sternberg P.W."/>
            <person name="Gasser R.B."/>
            <person name="Mitreva M."/>
        </authorList>
    </citation>
    <scope>NUCLEOTIDE SEQUENCE [LARGE SCALE GENOMIC DNA]</scope>
    <source>
        <strain evidence="2">HannoverDv2000</strain>
    </source>
</reference>
<name>A0A0D8XDR0_DICVI</name>
<reference evidence="1 2" key="1">
    <citation type="submission" date="2013-11" db="EMBL/GenBank/DDBJ databases">
        <title>Draft genome of the bovine lungworm Dictyocaulus viviparus.</title>
        <authorList>
            <person name="Mitreva M."/>
        </authorList>
    </citation>
    <scope>NUCLEOTIDE SEQUENCE [LARGE SCALE GENOMIC DNA]</scope>
    <source>
        <strain evidence="1 2">HannoverDv2000</strain>
    </source>
</reference>
<organism evidence="1 2">
    <name type="scientific">Dictyocaulus viviparus</name>
    <name type="common">Bovine lungworm</name>
    <dbReference type="NCBI Taxonomy" id="29172"/>
    <lineage>
        <taxon>Eukaryota</taxon>
        <taxon>Metazoa</taxon>
        <taxon>Ecdysozoa</taxon>
        <taxon>Nematoda</taxon>
        <taxon>Chromadorea</taxon>
        <taxon>Rhabditida</taxon>
        <taxon>Rhabditina</taxon>
        <taxon>Rhabditomorpha</taxon>
        <taxon>Strongyloidea</taxon>
        <taxon>Metastrongylidae</taxon>
        <taxon>Dictyocaulus</taxon>
    </lineage>
</organism>